<gene>
    <name evidence="1" type="ORF">GUJ93_ZPchr0010g10535</name>
</gene>
<dbReference type="Proteomes" id="UP000729402">
    <property type="component" value="Unassembled WGS sequence"/>
</dbReference>
<keyword evidence="2" id="KW-1185">Reference proteome</keyword>
<comment type="caution">
    <text evidence="1">The sequence shown here is derived from an EMBL/GenBank/DDBJ whole genome shotgun (WGS) entry which is preliminary data.</text>
</comment>
<evidence type="ECO:0000313" key="1">
    <source>
        <dbReference type="EMBL" id="KAG8084537.1"/>
    </source>
</evidence>
<accession>A0A8J6BAP0</accession>
<name>A0A8J6BAP0_ZIZPA</name>
<dbReference type="EMBL" id="JAAALK010000082">
    <property type="protein sequence ID" value="KAG8084537.1"/>
    <property type="molecule type" value="Genomic_DNA"/>
</dbReference>
<reference evidence="1" key="2">
    <citation type="submission" date="2021-02" db="EMBL/GenBank/DDBJ databases">
        <authorList>
            <person name="Kimball J.A."/>
            <person name="Haas M.W."/>
            <person name="Macchietto M."/>
            <person name="Kono T."/>
            <person name="Duquette J."/>
            <person name="Shao M."/>
        </authorList>
    </citation>
    <scope>NUCLEOTIDE SEQUENCE</scope>
    <source>
        <tissue evidence="1">Fresh leaf tissue</tissue>
    </source>
</reference>
<evidence type="ECO:0000313" key="2">
    <source>
        <dbReference type="Proteomes" id="UP000729402"/>
    </source>
</evidence>
<organism evidence="1 2">
    <name type="scientific">Zizania palustris</name>
    <name type="common">Northern wild rice</name>
    <dbReference type="NCBI Taxonomy" id="103762"/>
    <lineage>
        <taxon>Eukaryota</taxon>
        <taxon>Viridiplantae</taxon>
        <taxon>Streptophyta</taxon>
        <taxon>Embryophyta</taxon>
        <taxon>Tracheophyta</taxon>
        <taxon>Spermatophyta</taxon>
        <taxon>Magnoliopsida</taxon>
        <taxon>Liliopsida</taxon>
        <taxon>Poales</taxon>
        <taxon>Poaceae</taxon>
        <taxon>BOP clade</taxon>
        <taxon>Oryzoideae</taxon>
        <taxon>Oryzeae</taxon>
        <taxon>Zizaniinae</taxon>
        <taxon>Zizania</taxon>
    </lineage>
</organism>
<dbReference type="AlphaFoldDB" id="A0A8J6BAP0"/>
<sequence>MFHLSPRDEESGISKCLRTGQVWIFGTKQGDEIGASCLQEISLAFTPIIDLYLTGPTDATTRAMVSSLSVKPEAQLKASHEFSSRQVTAEMQRSVSLKLTKSRLLINFGAWTSALACLVQQLQGM</sequence>
<proteinExistence type="predicted"/>
<reference evidence="1" key="1">
    <citation type="journal article" date="2021" name="bioRxiv">
        <title>Whole Genome Assembly and Annotation of Northern Wild Rice, Zizania palustris L., Supports a Whole Genome Duplication in the Zizania Genus.</title>
        <authorList>
            <person name="Haas M."/>
            <person name="Kono T."/>
            <person name="Macchietto M."/>
            <person name="Millas R."/>
            <person name="McGilp L."/>
            <person name="Shao M."/>
            <person name="Duquette J."/>
            <person name="Hirsch C.N."/>
            <person name="Kimball J."/>
        </authorList>
    </citation>
    <scope>NUCLEOTIDE SEQUENCE</scope>
    <source>
        <tissue evidence="1">Fresh leaf tissue</tissue>
    </source>
</reference>
<protein>
    <submittedName>
        <fullName evidence="1">Uncharacterized protein</fullName>
    </submittedName>
</protein>